<dbReference type="GO" id="GO:0006235">
    <property type="term" value="P:dTTP biosynthetic process"/>
    <property type="evidence" value="ECO:0007669"/>
    <property type="project" value="UniProtKB-UniRule"/>
</dbReference>
<accession>A0A8J7YT22</accession>
<evidence type="ECO:0000313" key="10">
    <source>
        <dbReference type="EMBL" id="NCS92062.1"/>
    </source>
</evidence>
<evidence type="ECO:0000256" key="5">
    <source>
        <dbReference type="ARBA" id="ARBA00022777"/>
    </source>
</evidence>
<sequence length="224" mass="25671">MKFAKDNFQRNGALIIVEGVDGSGKSTQVQLIGRWLESQGFSTVFTEWKSALQLKPMFKKIWKEDIRINPYVFSYALAADFYQRMEKIVIPALKIGQIVISDRWAFTGIIRDTSRGLDRETVENIYQYAIKPDVALYYDVPPEVAVKRKTNVPRYYESGSDLGLPYDRQKNFEVFEGKQIETYRKLAGEGLITLVDGNAPITLVSPKSRNIVKNLFKKRFGVII</sequence>
<evidence type="ECO:0000256" key="3">
    <source>
        <dbReference type="ARBA" id="ARBA00022727"/>
    </source>
</evidence>
<dbReference type="InterPro" id="IPR027417">
    <property type="entry name" value="P-loop_NTPase"/>
</dbReference>
<comment type="catalytic activity">
    <reaction evidence="7">
        <text>dTMP + ATP = dTDP + ADP</text>
        <dbReference type="Rhea" id="RHEA:13517"/>
        <dbReference type="ChEBI" id="CHEBI:30616"/>
        <dbReference type="ChEBI" id="CHEBI:58369"/>
        <dbReference type="ChEBI" id="CHEBI:63528"/>
        <dbReference type="ChEBI" id="CHEBI:456216"/>
        <dbReference type="EC" id="2.7.4.9"/>
    </reaction>
</comment>
<evidence type="ECO:0000313" key="11">
    <source>
        <dbReference type="Proteomes" id="UP000768163"/>
    </source>
</evidence>
<dbReference type="PANTHER" id="PTHR10344:SF1">
    <property type="entry name" value="THYMIDYLATE KINASE"/>
    <property type="match status" value="1"/>
</dbReference>
<name>A0A8J7YT22_9ARCH</name>
<dbReference type="GO" id="GO:0005737">
    <property type="term" value="C:cytoplasm"/>
    <property type="evidence" value="ECO:0007669"/>
    <property type="project" value="TreeGrafter"/>
</dbReference>
<gene>
    <name evidence="7 9" type="primary">tmk</name>
    <name evidence="10" type="ORF">GW779_06670</name>
    <name evidence="9" type="ORF">GW910_06150</name>
</gene>
<comment type="similarity">
    <text evidence="1 7">Belongs to the thymidylate kinase family.</text>
</comment>
<dbReference type="Proteomes" id="UP000768163">
    <property type="component" value="Unassembled WGS sequence"/>
</dbReference>
<protein>
    <recommendedName>
        <fullName evidence="7">Probable thymidylate kinase</fullName>
        <ecNumber evidence="7">2.7.4.9</ecNumber>
    </recommendedName>
    <alternativeName>
        <fullName evidence="7">dTMP kinase</fullName>
    </alternativeName>
</protein>
<dbReference type="Proteomes" id="UP000738826">
    <property type="component" value="Unassembled WGS sequence"/>
</dbReference>
<evidence type="ECO:0000256" key="2">
    <source>
        <dbReference type="ARBA" id="ARBA00022679"/>
    </source>
</evidence>
<keyword evidence="2 7" id="KW-0808">Transferase</keyword>
<dbReference type="InterPro" id="IPR039430">
    <property type="entry name" value="Thymidylate_kin-like_dom"/>
</dbReference>
<dbReference type="NCBIfam" id="TIGR00041">
    <property type="entry name" value="DTMP_kinase"/>
    <property type="match status" value="1"/>
</dbReference>
<dbReference type="AlphaFoldDB" id="A0A8J7YT22"/>
<dbReference type="Pfam" id="PF02223">
    <property type="entry name" value="Thymidylate_kin"/>
    <property type="match status" value="1"/>
</dbReference>
<evidence type="ECO:0000256" key="4">
    <source>
        <dbReference type="ARBA" id="ARBA00022741"/>
    </source>
</evidence>
<evidence type="ECO:0000313" key="9">
    <source>
        <dbReference type="EMBL" id="NCN65621.1"/>
    </source>
</evidence>
<dbReference type="GO" id="GO:0006233">
    <property type="term" value="P:dTDP biosynthetic process"/>
    <property type="evidence" value="ECO:0007669"/>
    <property type="project" value="InterPro"/>
</dbReference>
<feature type="domain" description="Thymidylate kinase-like" evidence="8">
    <location>
        <begin position="17"/>
        <end position="151"/>
    </location>
</feature>
<dbReference type="EC" id="2.7.4.9" evidence="7"/>
<reference evidence="9" key="1">
    <citation type="submission" date="2019-11" db="EMBL/GenBank/DDBJ databases">
        <title>Lipid analysis of CO2-rich subsurface aquifers suggests an autotrophy-based deep biosphere with lysolipids enriched in CPR bacteria.</title>
        <authorList>
            <person name="Probst A.J."/>
            <person name="Elling F.J."/>
            <person name="Castelle C.J."/>
            <person name="Zhu Q."/>
            <person name="Elvert M."/>
            <person name="Birarda G."/>
            <person name="Holman H.-Y."/>
            <person name="Lane K.R."/>
            <person name="Ladd B."/>
            <person name="Ryan M.C."/>
            <person name="Woyke T."/>
            <person name="Hinrichs K.-U."/>
            <person name="Banfield J.F."/>
        </authorList>
    </citation>
    <scope>NUCLEOTIDE SEQUENCE</scope>
    <source>
        <strain evidence="9">CG_2015-01_33_1645</strain>
        <strain evidence="10">CG_2015-04_33_537</strain>
    </source>
</reference>
<organism evidence="9 11">
    <name type="scientific">Candidatus Altarchaeum hamiconexum</name>
    <dbReference type="NCBI Taxonomy" id="1803513"/>
    <lineage>
        <taxon>Archaea</taxon>
        <taxon>Candidatus Altarchaeota</taxon>
        <taxon>Candidatus Altiarchaeia</taxon>
        <taxon>Candidatus Altarchaeales</taxon>
        <taxon>Candidatus Altarchaeaceae</taxon>
        <taxon>Candidatus Altarchaeum</taxon>
    </lineage>
</organism>
<keyword evidence="3 7" id="KW-0545">Nucleotide biosynthesis</keyword>
<dbReference type="CDD" id="cd01672">
    <property type="entry name" value="TMPK"/>
    <property type="match status" value="1"/>
</dbReference>
<dbReference type="SUPFAM" id="SSF52540">
    <property type="entry name" value="P-loop containing nucleoside triphosphate hydrolases"/>
    <property type="match status" value="1"/>
</dbReference>
<feature type="binding site" evidence="7">
    <location>
        <begin position="19"/>
        <end position="26"/>
    </location>
    <ligand>
        <name>ATP</name>
        <dbReference type="ChEBI" id="CHEBI:30616"/>
    </ligand>
</feature>
<evidence type="ECO:0000256" key="6">
    <source>
        <dbReference type="ARBA" id="ARBA00022840"/>
    </source>
</evidence>
<dbReference type="Gene3D" id="3.40.50.300">
    <property type="entry name" value="P-loop containing nucleotide triphosphate hydrolases"/>
    <property type="match status" value="1"/>
</dbReference>
<evidence type="ECO:0000256" key="1">
    <source>
        <dbReference type="ARBA" id="ARBA00009776"/>
    </source>
</evidence>
<evidence type="ECO:0000259" key="8">
    <source>
        <dbReference type="Pfam" id="PF02223"/>
    </source>
</evidence>
<dbReference type="HAMAP" id="MF_00165">
    <property type="entry name" value="Thymidylate_kinase"/>
    <property type="match status" value="1"/>
</dbReference>
<proteinExistence type="inferred from homology"/>
<keyword evidence="5 7" id="KW-0418">Kinase</keyword>
<comment type="caution">
    <text evidence="9">The sequence shown here is derived from an EMBL/GenBank/DDBJ whole genome shotgun (WGS) entry which is preliminary data.</text>
</comment>
<keyword evidence="6 7" id="KW-0067">ATP-binding</keyword>
<dbReference type="GO" id="GO:0004798">
    <property type="term" value="F:dTMP kinase activity"/>
    <property type="evidence" value="ECO:0007669"/>
    <property type="project" value="UniProtKB-UniRule"/>
</dbReference>
<dbReference type="GO" id="GO:0006227">
    <property type="term" value="P:dUDP biosynthetic process"/>
    <property type="evidence" value="ECO:0007669"/>
    <property type="project" value="TreeGrafter"/>
</dbReference>
<dbReference type="EMBL" id="JAACVF010000180">
    <property type="protein sequence ID" value="NCN65621.1"/>
    <property type="molecule type" value="Genomic_DNA"/>
</dbReference>
<dbReference type="GO" id="GO:0005524">
    <property type="term" value="F:ATP binding"/>
    <property type="evidence" value="ECO:0007669"/>
    <property type="project" value="UniProtKB-UniRule"/>
</dbReference>
<dbReference type="InterPro" id="IPR018094">
    <property type="entry name" value="Thymidylate_kinase"/>
</dbReference>
<dbReference type="PANTHER" id="PTHR10344">
    <property type="entry name" value="THYMIDYLATE KINASE"/>
    <property type="match status" value="1"/>
</dbReference>
<evidence type="ECO:0000256" key="7">
    <source>
        <dbReference type="HAMAP-Rule" id="MF_00165"/>
    </source>
</evidence>
<keyword evidence="4 7" id="KW-0547">Nucleotide-binding</keyword>
<dbReference type="EMBL" id="JAACQH010000169">
    <property type="protein sequence ID" value="NCS92062.1"/>
    <property type="molecule type" value="Genomic_DNA"/>
</dbReference>